<feature type="domain" description="Threonyl/alanyl tRNA synthetase SAD" evidence="4">
    <location>
        <begin position="166"/>
        <end position="208"/>
    </location>
</feature>
<dbReference type="EMBL" id="LHPI01000001">
    <property type="protein sequence ID" value="KOO09325.1"/>
    <property type="molecule type" value="Genomic_DNA"/>
</dbReference>
<keyword evidence="6" id="KW-1185">Reference proteome</keyword>
<proteinExistence type="predicted"/>
<evidence type="ECO:0000256" key="3">
    <source>
        <dbReference type="ARBA" id="ARBA00022833"/>
    </source>
</evidence>
<reference evidence="6" key="1">
    <citation type="submission" date="2015-08" db="EMBL/GenBank/DDBJ databases">
        <title>Vibrio galatheae sp. nov., a novel member of the Vibrionaceae family isolated from the Solomon Islands.</title>
        <authorList>
            <person name="Giubergia S."/>
            <person name="Machado H."/>
            <person name="Mateiu R.V."/>
            <person name="Gram L."/>
        </authorList>
    </citation>
    <scope>NUCLEOTIDE SEQUENCE [LARGE SCALE GENOMIC DNA]</scope>
    <source>
        <strain evidence="6">DSM 19134</strain>
    </source>
</reference>
<dbReference type="InterPro" id="IPR012947">
    <property type="entry name" value="tRNA_SAD"/>
</dbReference>
<dbReference type="GO" id="GO:0002161">
    <property type="term" value="F:aminoacyl-tRNA deacylase activity"/>
    <property type="evidence" value="ECO:0007669"/>
    <property type="project" value="UniProtKB-ARBA"/>
</dbReference>
<dbReference type="Gene3D" id="2.40.30.130">
    <property type="match status" value="1"/>
</dbReference>
<dbReference type="GO" id="GO:0043039">
    <property type="term" value="P:tRNA aminoacylation"/>
    <property type="evidence" value="ECO:0007669"/>
    <property type="project" value="InterPro"/>
</dbReference>
<name>A0A0M0I4T8_9VIBR</name>
<dbReference type="PATRIC" id="fig|171383.3.peg.599"/>
<dbReference type="SUPFAM" id="SSF55186">
    <property type="entry name" value="ThrRS/AlaRS common domain"/>
    <property type="match status" value="1"/>
</dbReference>
<dbReference type="GO" id="GO:0004812">
    <property type="term" value="F:aminoacyl-tRNA ligase activity"/>
    <property type="evidence" value="ECO:0007669"/>
    <property type="project" value="UniProtKB-KW"/>
</dbReference>
<evidence type="ECO:0000256" key="1">
    <source>
        <dbReference type="ARBA" id="ARBA00001947"/>
    </source>
</evidence>
<keyword evidence="5" id="KW-0030">Aminoacyl-tRNA synthetase</keyword>
<dbReference type="InterPro" id="IPR051335">
    <property type="entry name" value="Alanyl-tRNA_Editing_Enzymes"/>
</dbReference>
<dbReference type="Pfam" id="PF07973">
    <property type="entry name" value="tRNA_SAD"/>
    <property type="match status" value="1"/>
</dbReference>
<dbReference type="STRING" id="171383.AKJ31_02935"/>
<dbReference type="GO" id="GO:0005524">
    <property type="term" value="F:ATP binding"/>
    <property type="evidence" value="ECO:0007669"/>
    <property type="project" value="InterPro"/>
</dbReference>
<dbReference type="InterPro" id="IPR018163">
    <property type="entry name" value="Thr/Ala-tRNA-synth_IIc_edit"/>
</dbReference>
<accession>A0A0M0I4T8</accession>
<keyword evidence="2" id="KW-0479">Metal-binding</keyword>
<comment type="caution">
    <text evidence="5">The sequence shown here is derived from an EMBL/GenBank/DDBJ whole genome shotgun (WGS) entry which is preliminary data.</text>
</comment>
<comment type="cofactor">
    <cofactor evidence="1">
        <name>Zn(2+)</name>
        <dbReference type="ChEBI" id="CHEBI:29105"/>
    </cofactor>
</comment>
<evidence type="ECO:0000313" key="6">
    <source>
        <dbReference type="Proteomes" id="UP000037530"/>
    </source>
</evidence>
<dbReference type="PANTHER" id="PTHR43462:SF1">
    <property type="entry name" value="ALANYL-TRNA EDITING PROTEIN AARSD1"/>
    <property type="match status" value="1"/>
</dbReference>
<dbReference type="OrthoDB" id="9812949at2"/>
<gene>
    <name evidence="5" type="ORF">AKJ31_02935</name>
</gene>
<organism evidence="5 6">
    <name type="scientific">Vibrio hepatarius</name>
    <dbReference type="NCBI Taxonomy" id="171383"/>
    <lineage>
        <taxon>Bacteria</taxon>
        <taxon>Pseudomonadati</taxon>
        <taxon>Pseudomonadota</taxon>
        <taxon>Gammaproteobacteria</taxon>
        <taxon>Vibrionales</taxon>
        <taxon>Vibrionaceae</taxon>
        <taxon>Vibrio</taxon>
        <taxon>Vibrio oreintalis group</taxon>
    </lineage>
</organism>
<dbReference type="RefSeq" id="WP_053407581.1">
    <property type="nucleotide sequence ID" value="NZ_DAIPHI010000008.1"/>
</dbReference>
<keyword evidence="3" id="KW-0862">Zinc</keyword>
<evidence type="ECO:0000259" key="4">
    <source>
        <dbReference type="SMART" id="SM00863"/>
    </source>
</evidence>
<dbReference type="SUPFAM" id="SSF50447">
    <property type="entry name" value="Translation proteins"/>
    <property type="match status" value="1"/>
</dbReference>
<protein>
    <submittedName>
        <fullName evidence="5">Alanyl-tRNA synthetase</fullName>
    </submittedName>
</protein>
<sequence length="215" mass="24324">MTEKEFWNDPYLTELTSQVTRIEGNDVELSHTIIYAESGGQESDAATIAGIPVVVAIKDEKRIIYTLQSPPNFAVGDNVVSQIDWNRRYALMKLHFAAEVVLELFTQRYPEIAKIGAHISQDKSRIDFEWHENINPLLIGFTQQAQAIIDADLPIISAFADQEQQRRYWRVEGFAQVPCGGTHLKRTSEVGKIALKRKNIGKGKERVEITLLVSE</sequence>
<dbReference type="Proteomes" id="UP000037530">
    <property type="component" value="Unassembled WGS sequence"/>
</dbReference>
<dbReference type="AlphaFoldDB" id="A0A0M0I4T8"/>
<dbReference type="GO" id="GO:0046872">
    <property type="term" value="F:metal ion binding"/>
    <property type="evidence" value="ECO:0007669"/>
    <property type="project" value="UniProtKB-KW"/>
</dbReference>
<evidence type="ECO:0000313" key="5">
    <source>
        <dbReference type="EMBL" id="KOO09325.1"/>
    </source>
</evidence>
<dbReference type="SMART" id="SM00863">
    <property type="entry name" value="tRNA_SAD"/>
    <property type="match status" value="1"/>
</dbReference>
<dbReference type="Gene3D" id="3.30.980.10">
    <property type="entry name" value="Threonyl-trna Synthetase, Chain A, domain 2"/>
    <property type="match status" value="1"/>
</dbReference>
<evidence type="ECO:0000256" key="2">
    <source>
        <dbReference type="ARBA" id="ARBA00022723"/>
    </source>
</evidence>
<dbReference type="InterPro" id="IPR009000">
    <property type="entry name" value="Transl_B-barrel_sf"/>
</dbReference>
<dbReference type="PANTHER" id="PTHR43462">
    <property type="entry name" value="ALANYL-TRNA EDITING PROTEIN"/>
    <property type="match status" value="1"/>
</dbReference>
<keyword evidence="5" id="KW-0436">Ligase</keyword>